<organism evidence="9">
    <name type="scientific">Anaerolinea thermolimosa</name>
    <dbReference type="NCBI Taxonomy" id="229919"/>
    <lineage>
        <taxon>Bacteria</taxon>
        <taxon>Bacillati</taxon>
        <taxon>Chloroflexota</taxon>
        <taxon>Anaerolineae</taxon>
        <taxon>Anaerolineales</taxon>
        <taxon>Anaerolineaceae</taxon>
        <taxon>Anaerolinea</taxon>
    </lineage>
</organism>
<evidence type="ECO:0000256" key="6">
    <source>
        <dbReference type="ARBA" id="ARBA00022989"/>
    </source>
</evidence>
<accession>A0A7C4PL57</accession>
<dbReference type="InterPro" id="IPR037185">
    <property type="entry name" value="EmrE-like"/>
</dbReference>
<feature type="transmembrane region" description="Helical" evidence="8">
    <location>
        <begin position="223"/>
        <end position="249"/>
    </location>
</feature>
<name>A0A7C4PL57_9CHLR</name>
<keyword evidence="3" id="KW-0813">Transport</keyword>
<dbReference type="GO" id="GO:0055085">
    <property type="term" value="P:transmembrane transport"/>
    <property type="evidence" value="ECO:0007669"/>
    <property type="project" value="TreeGrafter"/>
</dbReference>
<dbReference type="GO" id="GO:0005886">
    <property type="term" value="C:plasma membrane"/>
    <property type="evidence" value="ECO:0007669"/>
    <property type="project" value="UniProtKB-SubCell"/>
</dbReference>
<feature type="transmembrane region" description="Helical" evidence="8">
    <location>
        <begin position="80"/>
        <end position="97"/>
    </location>
</feature>
<evidence type="ECO:0000256" key="4">
    <source>
        <dbReference type="ARBA" id="ARBA00022475"/>
    </source>
</evidence>
<dbReference type="AlphaFoldDB" id="A0A7C4PL57"/>
<evidence type="ECO:0000256" key="8">
    <source>
        <dbReference type="SAM" id="Phobius"/>
    </source>
</evidence>
<keyword evidence="4" id="KW-1003">Cell membrane</keyword>
<feature type="transmembrane region" description="Helical" evidence="8">
    <location>
        <begin position="391"/>
        <end position="417"/>
    </location>
</feature>
<dbReference type="InterPro" id="IPR002549">
    <property type="entry name" value="AI-2E-like"/>
</dbReference>
<keyword evidence="5 8" id="KW-0812">Transmembrane</keyword>
<comment type="caution">
    <text evidence="9">The sequence shown here is derived from an EMBL/GenBank/DDBJ whole genome shotgun (WGS) entry which is preliminary data.</text>
</comment>
<keyword evidence="6 8" id="KW-1133">Transmembrane helix</keyword>
<evidence type="ECO:0000256" key="1">
    <source>
        <dbReference type="ARBA" id="ARBA00004651"/>
    </source>
</evidence>
<evidence type="ECO:0000256" key="2">
    <source>
        <dbReference type="ARBA" id="ARBA00009773"/>
    </source>
</evidence>
<feature type="transmembrane region" description="Helical" evidence="8">
    <location>
        <begin position="324"/>
        <end position="342"/>
    </location>
</feature>
<feature type="transmembrane region" description="Helical" evidence="8">
    <location>
        <begin position="49"/>
        <end position="68"/>
    </location>
</feature>
<dbReference type="EMBL" id="DSYK01000366">
    <property type="protein sequence ID" value="HGS21666.1"/>
    <property type="molecule type" value="Genomic_DNA"/>
</dbReference>
<evidence type="ECO:0000256" key="5">
    <source>
        <dbReference type="ARBA" id="ARBA00022692"/>
    </source>
</evidence>
<evidence type="ECO:0000313" key="9">
    <source>
        <dbReference type="EMBL" id="HGS21666.1"/>
    </source>
</evidence>
<evidence type="ECO:0000256" key="3">
    <source>
        <dbReference type="ARBA" id="ARBA00022448"/>
    </source>
</evidence>
<sequence>MPLIFRLLFRPTARLPLLVTVVSMGIGAFTLLVGGIAWQGLPPLTVTHWATILWLAVVNSAYAFTLWNRTLRTLSAMESSIINNTMLFQIAILAWLFNRFEHIVGPLLFSVVLAYLLYPVAKWLSGWSHLSWRWSVSIIFLLLVILLLGLITLGGLAVIEQAQSLIRFLDRALVDLPTTLQNLSSTPITIGPFSFQPDFLDLNTLGQDLLGMVQPLLGRAGTLLGSIASGAANFLGLFFFTLLVAYFILAEAGAGSGQLIRINIPGFNEDFRKFGEYLSGIWNAFLRGQLLIILITILVYTILLGAMGLRFFIGLALLAGLARFVPYVGPVVAWTSYGLVAFFQGSTIFGLPPIWYVVLVVGVAWFTDVILDNLVGVRLMGQALQIHPAAVMVSALVGANLFGLVGVVLAAPVAATLKLLWGYVISRLLDQDPWQTIGPVRPPSPRPIFKTLEYFVRHYTRRVLQFGRIQITRFKHWTQGVRNARTG</sequence>
<feature type="transmembrane region" description="Helical" evidence="8">
    <location>
        <begin position="15"/>
        <end position="37"/>
    </location>
</feature>
<feature type="transmembrane region" description="Helical" evidence="8">
    <location>
        <begin position="354"/>
        <end position="371"/>
    </location>
</feature>
<feature type="transmembrane region" description="Helical" evidence="8">
    <location>
        <begin position="136"/>
        <end position="159"/>
    </location>
</feature>
<dbReference type="Pfam" id="PF01594">
    <property type="entry name" value="AI-2E_transport"/>
    <property type="match status" value="1"/>
</dbReference>
<feature type="transmembrane region" description="Helical" evidence="8">
    <location>
        <begin position="103"/>
        <end position="124"/>
    </location>
</feature>
<evidence type="ECO:0000256" key="7">
    <source>
        <dbReference type="ARBA" id="ARBA00023136"/>
    </source>
</evidence>
<feature type="transmembrane region" description="Helical" evidence="8">
    <location>
        <begin position="290"/>
        <end position="318"/>
    </location>
</feature>
<protein>
    <submittedName>
        <fullName evidence="9">AI-2E family transporter</fullName>
    </submittedName>
</protein>
<proteinExistence type="inferred from homology"/>
<dbReference type="PANTHER" id="PTHR21716">
    <property type="entry name" value="TRANSMEMBRANE PROTEIN"/>
    <property type="match status" value="1"/>
</dbReference>
<comment type="similarity">
    <text evidence="2">Belongs to the autoinducer-2 exporter (AI-2E) (TC 2.A.86) family.</text>
</comment>
<dbReference type="PANTHER" id="PTHR21716:SF53">
    <property type="entry name" value="PERMEASE PERM-RELATED"/>
    <property type="match status" value="1"/>
</dbReference>
<gene>
    <name evidence="9" type="ORF">ENT37_07340</name>
</gene>
<comment type="subcellular location">
    <subcellularLocation>
        <location evidence="1">Cell membrane</location>
        <topology evidence="1">Multi-pass membrane protein</topology>
    </subcellularLocation>
</comment>
<keyword evidence="7 8" id="KW-0472">Membrane</keyword>
<reference evidence="9" key="1">
    <citation type="journal article" date="2020" name="mSystems">
        <title>Genome- and Community-Level Interaction Insights into Carbon Utilization and Element Cycling Functions of Hydrothermarchaeota in Hydrothermal Sediment.</title>
        <authorList>
            <person name="Zhou Z."/>
            <person name="Liu Y."/>
            <person name="Xu W."/>
            <person name="Pan J."/>
            <person name="Luo Z.H."/>
            <person name="Li M."/>
        </authorList>
    </citation>
    <scope>NUCLEOTIDE SEQUENCE [LARGE SCALE GENOMIC DNA]</scope>
    <source>
        <strain evidence="9">SpSt-573</strain>
    </source>
</reference>
<dbReference type="SUPFAM" id="SSF103481">
    <property type="entry name" value="Multidrug resistance efflux transporter EmrE"/>
    <property type="match status" value="1"/>
</dbReference>